<feature type="domain" description="Major facilitator superfamily (MFS) profile" evidence="10">
    <location>
        <begin position="15"/>
        <end position="441"/>
    </location>
</feature>
<evidence type="ECO:0000256" key="3">
    <source>
        <dbReference type="ARBA" id="ARBA00022475"/>
    </source>
</evidence>
<evidence type="ECO:0000256" key="4">
    <source>
        <dbReference type="ARBA" id="ARBA00022597"/>
    </source>
</evidence>
<feature type="transmembrane region" description="Helical" evidence="9">
    <location>
        <begin position="245"/>
        <end position="264"/>
    </location>
</feature>
<evidence type="ECO:0000256" key="9">
    <source>
        <dbReference type="SAM" id="Phobius"/>
    </source>
</evidence>
<dbReference type="FunFam" id="1.20.1250.20:FF:000218">
    <property type="entry name" value="facilitated trehalose transporter Tret1"/>
    <property type="match status" value="1"/>
</dbReference>
<dbReference type="Pfam" id="PF00083">
    <property type="entry name" value="Sugar_tr"/>
    <property type="match status" value="1"/>
</dbReference>
<dbReference type="GO" id="GO:0005886">
    <property type="term" value="C:plasma membrane"/>
    <property type="evidence" value="ECO:0007669"/>
    <property type="project" value="UniProtKB-SubCell"/>
</dbReference>
<keyword evidence="4" id="KW-0762">Sugar transport</keyword>
<dbReference type="InterPro" id="IPR050549">
    <property type="entry name" value="MFS_Trehalose_Transporter"/>
</dbReference>
<dbReference type="AlphaFoldDB" id="A0ABD0SBQ3"/>
<evidence type="ECO:0000256" key="5">
    <source>
        <dbReference type="ARBA" id="ARBA00022692"/>
    </source>
</evidence>
<dbReference type="PRINTS" id="PR00171">
    <property type="entry name" value="SUGRTRNSPORT"/>
</dbReference>
<evidence type="ECO:0000313" key="11">
    <source>
        <dbReference type="EMBL" id="KAL0811490.1"/>
    </source>
</evidence>
<comment type="caution">
    <text evidence="11">The sequence shown here is derived from an EMBL/GenBank/DDBJ whole genome shotgun (WGS) entry which is preliminary data.</text>
</comment>
<accession>A0ABD0SBQ3</accession>
<protein>
    <recommendedName>
        <fullName evidence="10">Major facilitator superfamily (MFS) profile domain-containing protein</fullName>
    </recommendedName>
</protein>
<dbReference type="InterPro" id="IPR005829">
    <property type="entry name" value="Sugar_transporter_CS"/>
</dbReference>
<name>A0ABD0SBQ3_LOXSC</name>
<feature type="transmembrane region" description="Helical" evidence="9">
    <location>
        <begin position="12"/>
        <end position="37"/>
    </location>
</feature>
<dbReference type="InterPro" id="IPR020846">
    <property type="entry name" value="MFS_dom"/>
</dbReference>
<dbReference type="EMBL" id="JBEDNZ010000024">
    <property type="protein sequence ID" value="KAL0811490.1"/>
    <property type="molecule type" value="Genomic_DNA"/>
</dbReference>
<feature type="transmembrane region" description="Helical" evidence="9">
    <location>
        <begin position="169"/>
        <end position="190"/>
    </location>
</feature>
<dbReference type="PROSITE" id="PS50850">
    <property type="entry name" value="MFS"/>
    <property type="match status" value="1"/>
</dbReference>
<feature type="transmembrane region" description="Helical" evidence="9">
    <location>
        <begin position="417"/>
        <end position="437"/>
    </location>
</feature>
<feature type="transmembrane region" description="Helical" evidence="9">
    <location>
        <begin position="57"/>
        <end position="79"/>
    </location>
</feature>
<evidence type="ECO:0000259" key="10">
    <source>
        <dbReference type="PROSITE" id="PS50850"/>
    </source>
</evidence>
<evidence type="ECO:0000256" key="1">
    <source>
        <dbReference type="ARBA" id="ARBA00004651"/>
    </source>
</evidence>
<evidence type="ECO:0000256" key="2">
    <source>
        <dbReference type="ARBA" id="ARBA00022448"/>
    </source>
</evidence>
<keyword evidence="7 9" id="KW-0472">Membrane</keyword>
<feature type="transmembrane region" description="Helical" evidence="9">
    <location>
        <begin position="316"/>
        <end position="338"/>
    </location>
</feature>
<feature type="transmembrane region" description="Helical" evidence="9">
    <location>
        <begin position="284"/>
        <end position="307"/>
    </location>
</feature>
<evidence type="ECO:0000313" key="12">
    <source>
        <dbReference type="Proteomes" id="UP001549921"/>
    </source>
</evidence>
<reference evidence="11 12" key="1">
    <citation type="submission" date="2024-06" db="EMBL/GenBank/DDBJ databases">
        <title>A chromosome-level genome assembly of beet webworm, Loxostege sticticalis.</title>
        <authorList>
            <person name="Zhang Y."/>
        </authorList>
    </citation>
    <scope>NUCLEOTIDE SEQUENCE [LARGE SCALE GENOMIC DNA]</scope>
    <source>
        <strain evidence="11">AQ028</strain>
        <tissue evidence="11">Male pupae</tissue>
    </source>
</reference>
<keyword evidence="8" id="KW-0325">Glycoprotein</keyword>
<dbReference type="InterPro" id="IPR003663">
    <property type="entry name" value="Sugar/inositol_transpt"/>
</dbReference>
<dbReference type="SUPFAM" id="SSF103473">
    <property type="entry name" value="MFS general substrate transporter"/>
    <property type="match status" value="1"/>
</dbReference>
<feature type="transmembrane region" description="Helical" evidence="9">
    <location>
        <begin position="385"/>
        <end position="405"/>
    </location>
</feature>
<feature type="transmembrane region" description="Helical" evidence="9">
    <location>
        <begin position="112"/>
        <end position="133"/>
    </location>
</feature>
<dbReference type="PANTHER" id="PTHR48021">
    <property type="match status" value="1"/>
</dbReference>
<keyword evidence="5 9" id="KW-0812">Transmembrane</keyword>
<organism evidence="11 12">
    <name type="scientific">Loxostege sticticalis</name>
    <name type="common">Beet webworm moth</name>
    <dbReference type="NCBI Taxonomy" id="481309"/>
    <lineage>
        <taxon>Eukaryota</taxon>
        <taxon>Metazoa</taxon>
        <taxon>Ecdysozoa</taxon>
        <taxon>Arthropoda</taxon>
        <taxon>Hexapoda</taxon>
        <taxon>Insecta</taxon>
        <taxon>Pterygota</taxon>
        <taxon>Neoptera</taxon>
        <taxon>Endopterygota</taxon>
        <taxon>Lepidoptera</taxon>
        <taxon>Glossata</taxon>
        <taxon>Ditrysia</taxon>
        <taxon>Pyraloidea</taxon>
        <taxon>Crambidae</taxon>
        <taxon>Pyraustinae</taxon>
        <taxon>Loxostege</taxon>
    </lineage>
</organism>
<evidence type="ECO:0000256" key="8">
    <source>
        <dbReference type="ARBA" id="ARBA00023180"/>
    </source>
</evidence>
<gene>
    <name evidence="11" type="ORF">ABMA28_009884</name>
</gene>
<keyword evidence="2" id="KW-0813">Transport</keyword>
<feature type="transmembrane region" description="Helical" evidence="9">
    <location>
        <begin position="145"/>
        <end position="163"/>
    </location>
</feature>
<feature type="transmembrane region" description="Helical" evidence="9">
    <location>
        <begin position="88"/>
        <end position="106"/>
    </location>
</feature>
<proteinExistence type="predicted"/>
<evidence type="ECO:0000256" key="7">
    <source>
        <dbReference type="ARBA" id="ARBA00023136"/>
    </source>
</evidence>
<dbReference type="PANTHER" id="PTHR48021:SF47">
    <property type="entry name" value="GH17672P"/>
    <property type="match status" value="1"/>
</dbReference>
<dbReference type="Proteomes" id="UP001549921">
    <property type="component" value="Unassembled WGS sequence"/>
</dbReference>
<dbReference type="InterPro" id="IPR036259">
    <property type="entry name" value="MFS_trans_sf"/>
</dbReference>
<evidence type="ECO:0000256" key="6">
    <source>
        <dbReference type="ARBA" id="ARBA00022989"/>
    </source>
</evidence>
<dbReference type="Gene3D" id="1.20.1250.20">
    <property type="entry name" value="MFS general substrate transporter like domains"/>
    <property type="match status" value="1"/>
</dbReference>
<keyword evidence="6 9" id="KW-1133">Transmembrane helix</keyword>
<keyword evidence="3" id="KW-1003">Cell membrane</keyword>
<comment type="subcellular location">
    <subcellularLocation>
        <location evidence="1">Cell membrane</location>
        <topology evidence="1">Multi-pass membrane protein</topology>
    </subcellularLocation>
</comment>
<sequence>MIGINFGSKLRQYAIVITVNFSMLCSGLALGWSSPILVKLMDPIETVLREPASDSEISWIVSASSLTSTLVSVIVPYLLDNLGRKNSVILATIPHIIGCLIILFAQEVWLFILARAIIGVSLGMNFNVSPTYAAEIASKEIRGSLGTILQISTCLGMTIMLAIGPFVPYLALNLIYMSAIILTAIPMFFLPDSPYYLYAKGRTDEALKILLKLRGSGSLAKEEIAEYEITKTDTKVDILSLLKDLIFLKTVLLVIVFGIFTQVSGSNTIAFYLQPILESIKTNISSNIASAMIGLIMLLGSIFTAFFTDRFGRKPILIWAFFGMAIGMVGFGACFMISSETKQMYTFIGFIPIICLVLNVFCNSAGQGSLFFTVTAEMFEGPSRALGVSTAFFTASLFSFLMAKYLDTVLTLLGPSVTYWGCGGLCVLAGVFVMLFLPETKGKTFAEIQKILGRKT</sequence>
<dbReference type="InterPro" id="IPR005828">
    <property type="entry name" value="MFS_sugar_transport-like"/>
</dbReference>
<feature type="transmembrane region" description="Helical" evidence="9">
    <location>
        <begin position="344"/>
        <end position="364"/>
    </location>
</feature>
<dbReference type="PROSITE" id="PS00217">
    <property type="entry name" value="SUGAR_TRANSPORT_2"/>
    <property type="match status" value="1"/>
</dbReference>